<dbReference type="Pfam" id="PF11750">
    <property type="entry name" value="DUF3307"/>
    <property type="match status" value="1"/>
</dbReference>
<dbReference type="OrthoDB" id="558011at2"/>
<gene>
    <name evidence="1" type="ORF">EV130_11157</name>
</gene>
<organism evidence="1 2">
    <name type="scientific">Rhizobium azibense</name>
    <dbReference type="NCBI Taxonomy" id="1136135"/>
    <lineage>
        <taxon>Bacteria</taxon>
        <taxon>Pseudomonadati</taxon>
        <taxon>Pseudomonadota</taxon>
        <taxon>Alphaproteobacteria</taxon>
        <taxon>Hyphomicrobiales</taxon>
        <taxon>Rhizobiaceae</taxon>
        <taxon>Rhizobium/Agrobacterium group</taxon>
        <taxon>Rhizobium</taxon>
    </lineage>
</organism>
<keyword evidence="2" id="KW-1185">Reference proteome</keyword>
<reference evidence="1 2" key="1">
    <citation type="submission" date="2019-03" db="EMBL/GenBank/DDBJ databases">
        <title>Genomic Encyclopedia of Type Strains, Phase IV (KMG-V): Genome sequencing to study the core and pangenomes of soil and plant-associated prokaryotes.</title>
        <authorList>
            <person name="Whitman W."/>
        </authorList>
    </citation>
    <scope>NUCLEOTIDE SEQUENCE [LARGE SCALE GENOMIC DNA]</scope>
    <source>
        <strain evidence="1 2">Gr42</strain>
    </source>
</reference>
<accession>A0A4R3QHF6</accession>
<protein>
    <submittedName>
        <fullName evidence="1">Uncharacterized protein DUF3307</fullName>
    </submittedName>
</protein>
<comment type="caution">
    <text evidence="1">The sequence shown here is derived from an EMBL/GenBank/DDBJ whole genome shotgun (WGS) entry which is preliminary data.</text>
</comment>
<dbReference type="Proteomes" id="UP000295547">
    <property type="component" value="Unassembled WGS sequence"/>
</dbReference>
<dbReference type="EMBL" id="SMBJ01000011">
    <property type="protein sequence ID" value="TCU21200.1"/>
    <property type="molecule type" value="Genomic_DNA"/>
</dbReference>
<evidence type="ECO:0000313" key="2">
    <source>
        <dbReference type="Proteomes" id="UP000295547"/>
    </source>
</evidence>
<name>A0A4R3QHF6_9HYPH</name>
<proteinExistence type="predicted"/>
<dbReference type="AlphaFoldDB" id="A0A4R3QHF6"/>
<sequence length="124" mass="13583">MDNIFPFISLLIWLQVKHFVADYLLQPPWMLEGKGHIRNPGGYVHAAIHAVGSFPALVFFGLDMGIIFGLGASEFAIHYAIDHAKAIHSRQHSGGIMTRAFWAAHGADQLLHHLTYAGILAAVA</sequence>
<evidence type="ECO:0000313" key="1">
    <source>
        <dbReference type="EMBL" id="TCU21200.1"/>
    </source>
</evidence>
<dbReference type="InterPro" id="IPR021737">
    <property type="entry name" value="Phage_phiKZ_Orf197"/>
</dbReference>
<dbReference type="RefSeq" id="WP_132661937.1">
    <property type="nucleotide sequence ID" value="NZ_SMBJ01000011.1"/>
</dbReference>